<feature type="compositionally biased region" description="Pro residues" evidence="1">
    <location>
        <begin position="44"/>
        <end position="67"/>
    </location>
</feature>
<reference evidence="2 3" key="1">
    <citation type="submission" date="2024-02" db="EMBL/GenBank/DDBJ databases">
        <title>High-quality chromosome-scale genome assembly of Pensacola bahiagrass (Paspalum notatum Flugge var. saurae).</title>
        <authorList>
            <person name="Vega J.M."/>
            <person name="Podio M."/>
            <person name="Orjuela J."/>
            <person name="Siena L.A."/>
            <person name="Pessino S.C."/>
            <person name="Combes M.C."/>
            <person name="Mariac C."/>
            <person name="Albertini E."/>
            <person name="Pupilli F."/>
            <person name="Ortiz J.P.A."/>
            <person name="Leblanc O."/>
        </authorList>
    </citation>
    <scope>NUCLEOTIDE SEQUENCE [LARGE SCALE GENOMIC DNA]</scope>
    <source>
        <strain evidence="2">R1</strain>
        <tissue evidence="2">Leaf</tissue>
    </source>
</reference>
<feature type="compositionally biased region" description="Basic and acidic residues" evidence="1">
    <location>
        <begin position="75"/>
        <end position="90"/>
    </location>
</feature>
<name>A0AAQ3X8K5_PASNO</name>
<keyword evidence="3" id="KW-1185">Reference proteome</keyword>
<sequence length="147" mass="15762">MVGPAVPPSMALSIFSMCIFVSKPTSVHGRCRLLVDVFSLCSGPQPPRRSPRLPSPPPFLPVSPLPRPAQRRRTRADVHGRARHGRDNLHYETCSDDSSQATASRWHTGEEAVTQMLQIGATAKQAGSGEEQPAARPSSAQEEAAAG</sequence>
<organism evidence="2 3">
    <name type="scientific">Paspalum notatum var. saurae</name>
    <dbReference type="NCBI Taxonomy" id="547442"/>
    <lineage>
        <taxon>Eukaryota</taxon>
        <taxon>Viridiplantae</taxon>
        <taxon>Streptophyta</taxon>
        <taxon>Embryophyta</taxon>
        <taxon>Tracheophyta</taxon>
        <taxon>Spermatophyta</taxon>
        <taxon>Magnoliopsida</taxon>
        <taxon>Liliopsida</taxon>
        <taxon>Poales</taxon>
        <taxon>Poaceae</taxon>
        <taxon>PACMAD clade</taxon>
        <taxon>Panicoideae</taxon>
        <taxon>Andropogonodae</taxon>
        <taxon>Paspaleae</taxon>
        <taxon>Paspalinae</taxon>
        <taxon>Paspalum</taxon>
    </lineage>
</organism>
<gene>
    <name evidence="2" type="ORF">U9M48_035594</name>
</gene>
<accession>A0AAQ3X8K5</accession>
<dbReference type="Proteomes" id="UP001341281">
    <property type="component" value="Chromosome 08"/>
</dbReference>
<protein>
    <submittedName>
        <fullName evidence="2">Uncharacterized protein</fullName>
    </submittedName>
</protein>
<evidence type="ECO:0000313" key="2">
    <source>
        <dbReference type="EMBL" id="WVZ89155.1"/>
    </source>
</evidence>
<evidence type="ECO:0000256" key="1">
    <source>
        <dbReference type="SAM" id="MobiDB-lite"/>
    </source>
</evidence>
<evidence type="ECO:0000313" key="3">
    <source>
        <dbReference type="Proteomes" id="UP001341281"/>
    </source>
</evidence>
<dbReference type="EMBL" id="CP144752">
    <property type="protein sequence ID" value="WVZ89155.1"/>
    <property type="molecule type" value="Genomic_DNA"/>
</dbReference>
<feature type="region of interest" description="Disordered" evidence="1">
    <location>
        <begin position="43"/>
        <end position="147"/>
    </location>
</feature>
<dbReference type="AlphaFoldDB" id="A0AAQ3X8K5"/>
<feature type="compositionally biased region" description="Polar residues" evidence="1">
    <location>
        <begin position="96"/>
        <end position="105"/>
    </location>
</feature>
<dbReference type="EMBL" id="CP144752">
    <property type="protein sequence ID" value="WVZ89153.1"/>
    <property type="molecule type" value="Genomic_DNA"/>
</dbReference>
<proteinExistence type="predicted"/>